<dbReference type="AlphaFoldDB" id="A0A8A3NYW9"/>
<dbReference type="OrthoDB" id="3526768at2759"/>
<evidence type="ECO:0000313" key="2">
    <source>
        <dbReference type="Proteomes" id="UP000672032"/>
    </source>
</evidence>
<organism evidence="1 2">
    <name type="scientific">Monilinia vaccinii-corymbosi</name>
    <dbReference type="NCBI Taxonomy" id="61207"/>
    <lineage>
        <taxon>Eukaryota</taxon>
        <taxon>Fungi</taxon>
        <taxon>Dikarya</taxon>
        <taxon>Ascomycota</taxon>
        <taxon>Pezizomycotina</taxon>
        <taxon>Leotiomycetes</taxon>
        <taxon>Helotiales</taxon>
        <taxon>Sclerotiniaceae</taxon>
        <taxon>Monilinia</taxon>
    </lineage>
</organism>
<dbReference type="EMBL" id="CP063405">
    <property type="protein sequence ID" value="QSZ29772.1"/>
    <property type="molecule type" value="Genomic_DNA"/>
</dbReference>
<gene>
    <name evidence="1" type="ORF">DSL72_004289</name>
</gene>
<accession>A0A8A3NYW9</accession>
<dbReference type="Proteomes" id="UP000672032">
    <property type="component" value="Chromosome 1"/>
</dbReference>
<protein>
    <submittedName>
        <fullName evidence="1">Uncharacterized protein</fullName>
    </submittedName>
</protein>
<name>A0A8A3NYW9_9HELO</name>
<keyword evidence="2" id="KW-1185">Reference proteome</keyword>
<proteinExistence type="predicted"/>
<sequence length="143" mass="16288">MDVERKMKAVNREIEAMRGDLGDDLARSVVELCHRTIESIEFNRAAKLGVWKDFHQPLCINGIVADKHSAEHKQMIVDKYYQLYKTLPALEELRDLDLARKFVVEQLNTQVLAAEQCEKYAGLQEAKEMHFNGGKLEGEAKGA</sequence>
<evidence type="ECO:0000313" key="1">
    <source>
        <dbReference type="EMBL" id="QSZ29772.1"/>
    </source>
</evidence>
<reference evidence="1" key="1">
    <citation type="submission" date="2020-10" db="EMBL/GenBank/DDBJ databases">
        <title>Genome Sequence of Monilinia vaccinii-corymbosi Sheds Light on Mummy Berry Disease Infection of Blueberry and Mating Type.</title>
        <authorList>
            <person name="Yow A.G."/>
            <person name="Zhang Y."/>
            <person name="Bansal K."/>
            <person name="Eacker S.M."/>
            <person name="Sullivan S."/>
            <person name="Liachko I."/>
            <person name="Cubeta M.A."/>
            <person name="Rollins J.A."/>
            <person name="Ashrafi H."/>
        </authorList>
    </citation>
    <scope>NUCLEOTIDE SEQUENCE</scope>
    <source>
        <strain evidence="1">RL-1</strain>
    </source>
</reference>